<dbReference type="GO" id="GO:0005737">
    <property type="term" value="C:cytoplasm"/>
    <property type="evidence" value="ECO:0007669"/>
    <property type="project" value="TreeGrafter"/>
</dbReference>
<dbReference type="Proteomes" id="UP000323946">
    <property type="component" value="Unassembled WGS sequence"/>
</dbReference>
<dbReference type="RefSeq" id="WP_150066819.1">
    <property type="nucleotide sequence ID" value="NZ_VWPH01000005.1"/>
</dbReference>
<reference evidence="2 3" key="1">
    <citation type="submission" date="2019-09" db="EMBL/GenBank/DDBJ databases">
        <title>Draft genome sequence of the thermophilic Saccharopolyspora hirsuta VKM Ac-666T.</title>
        <authorList>
            <person name="Lobastova T.G."/>
            <person name="Fokina V."/>
            <person name="Bragin E.Y."/>
            <person name="Shtratnikova V.Y."/>
            <person name="Starodumova I.P."/>
            <person name="Tarlachkov S.V."/>
            <person name="Donova M.V."/>
        </authorList>
    </citation>
    <scope>NUCLEOTIDE SEQUENCE [LARGE SCALE GENOMIC DNA]</scope>
    <source>
        <strain evidence="2 3">VKM Ac-666</strain>
    </source>
</reference>
<gene>
    <name evidence="2" type="ORF">F1721_12675</name>
</gene>
<sequence length="465" mass="51349">MSAAQPGKALAYAAVAVHWTDRADRPEPREPLAGDDRADLVVVGGGFTGLWTAILAKQRRPELDVLLLEAHRLGHGGSGRNGGFLSESLTHGLAHGALHWPGELDRLVALGRENLLEIEKFVRDQDIDADLRLCGKTAVATEPHEVGELSDEAELYRQHGMDARFLGAGGVRADINSPTYRAGVRLPDAGGLVDPARLTWGLADAAQRLGVRIHEDSPVRGVRERGGQVRLRTPRGVVRAGGVVLGTNAFRAPLRTIRRRVLPIWDYVLVTEPLSDQQWAELGWRDRQGVTDSANRFHYYRPTPDGRILWGGYDAVYYFGGRTDPALARHDAAHGQLARNFFRTFPQLAGVRFTHRWGGPIDSTTRFTPLIGRTGRIAYAVGYTGLGVAASRFGARTVLDLLWGEDTERTRLELVRRAPTPFPPEPLRWPLVQLTRRALARADENAGRRGRWLTYLDRRGLGLGS</sequence>
<protein>
    <submittedName>
        <fullName evidence="2">FAD-dependent oxidoreductase</fullName>
    </submittedName>
</protein>
<dbReference type="SMR" id="A0A5M7C2G2"/>
<dbReference type="EMBL" id="VWPH01000005">
    <property type="protein sequence ID" value="KAA5834518.1"/>
    <property type="molecule type" value="Genomic_DNA"/>
</dbReference>
<keyword evidence="3" id="KW-1185">Reference proteome</keyword>
<dbReference type="OrthoDB" id="9805852at2"/>
<accession>A0A5M7C2G2</accession>
<dbReference type="SUPFAM" id="SSF51905">
    <property type="entry name" value="FAD/NAD(P)-binding domain"/>
    <property type="match status" value="1"/>
</dbReference>
<evidence type="ECO:0000313" key="2">
    <source>
        <dbReference type="EMBL" id="KAA5834518.1"/>
    </source>
</evidence>
<organism evidence="2 3">
    <name type="scientific">Saccharopolyspora hirsuta</name>
    <dbReference type="NCBI Taxonomy" id="1837"/>
    <lineage>
        <taxon>Bacteria</taxon>
        <taxon>Bacillati</taxon>
        <taxon>Actinomycetota</taxon>
        <taxon>Actinomycetes</taxon>
        <taxon>Pseudonocardiales</taxon>
        <taxon>Pseudonocardiaceae</taxon>
        <taxon>Saccharopolyspora</taxon>
    </lineage>
</organism>
<dbReference type="Pfam" id="PF01266">
    <property type="entry name" value="DAO"/>
    <property type="match status" value="1"/>
</dbReference>
<dbReference type="Gene3D" id="3.50.50.60">
    <property type="entry name" value="FAD/NAD(P)-binding domain"/>
    <property type="match status" value="1"/>
</dbReference>
<dbReference type="InterPro" id="IPR006076">
    <property type="entry name" value="FAD-dep_OxRdtase"/>
</dbReference>
<dbReference type="Gene3D" id="3.30.9.10">
    <property type="entry name" value="D-Amino Acid Oxidase, subunit A, domain 2"/>
    <property type="match status" value="1"/>
</dbReference>
<feature type="domain" description="FAD dependent oxidoreductase" evidence="1">
    <location>
        <begin position="39"/>
        <end position="399"/>
    </location>
</feature>
<evidence type="ECO:0000259" key="1">
    <source>
        <dbReference type="Pfam" id="PF01266"/>
    </source>
</evidence>
<comment type="caution">
    <text evidence="2">The sequence shown here is derived from an EMBL/GenBank/DDBJ whole genome shotgun (WGS) entry which is preliminary data.</text>
</comment>
<dbReference type="InterPro" id="IPR036188">
    <property type="entry name" value="FAD/NAD-bd_sf"/>
</dbReference>
<evidence type="ECO:0000313" key="3">
    <source>
        <dbReference type="Proteomes" id="UP000323946"/>
    </source>
</evidence>
<name>A0A5M7C2G2_SACHI</name>
<dbReference type="PANTHER" id="PTHR13847:SF281">
    <property type="entry name" value="FAD DEPENDENT OXIDOREDUCTASE DOMAIN-CONTAINING PROTEIN"/>
    <property type="match status" value="1"/>
</dbReference>
<proteinExistence type="predicted"/>
<dbReference type="PANTHER" id="PTHR13847">
    <property type="entry name" value="SARCOSINE DEHYDROGENASE-RELATED"/>
    <property type="match status" value="1"/>
</dbReference>
<dbReference type="AlphaFoldDB" id="A0A5M7C2G2"/>